<reference evidence="4" key="1">
    <citation type="submission" date="2022-06" db="EMBL/GenBank/DDBJ databases">
        <authorList>
            <person name="Dietemann V."/>
            <person name="Ory F."/>
            <person name="Dainat B."/>
            <person name="Oberhansli S."/>
        </authorList>
    </citation>
    <scope>NUCLEOTIDE SEQUENCE</scope>
    <source>
        <strain evidence="4">Ena-SAMPLE-TAB-26-04-2022-14:26:32:270-5432</strain>
    </source>
</reference>
<dbReference type="InterPro" id="IPR013341">
    <property type="entry name" value="Mandelate_racemase_N_dom"/>
</dbReference>
<dbReference type="Pfam" id="PF02746">
    <property type="entry name" value="MR_MLE_N"/>
    <property type="match status" value="1"/>
</dbReference>
<dbReference type="SUPFAM" id="SSF54826">
    <property type="entry name" value="Enolase N-terminal domain-like"/>
    <property type="match status" value="1"/>
</dbReference>
<accession>A0ABM9FUS1</accession>
<evidence type="ECO:0000256" key="1">
    <source>
        <dbReference type="ARBA" id="ARBA00022723"/>
    </source>
</evidence>
<feature type="domain" description="Mandelate racemase/muconate lactonizing enzyme N-terminal" evidence="3">
    <location>
        <begin position="68"/>
        <end position="184"/>
    </location>
</feature>
<name>A0ABM9FUS1_9BACL</name>
<dbReference type="Gene3D" id="3.30.390.10">
    <property type="entry name" value="Enolase-like, N-terminal domain"/>
    <property type="match status" value="1"/>
</dbReference>
<organism evidence="4 5">
    <name type="scientific">Paenibacillus melissococcoides</name>
    <dbReference type="NCBI Taxonomy" id="2912268"/>
    <lineage>
        <taxon>Bacteria</taxon>
        <taxon>Bacillati</taxon>
        <taxon>Bacillota</taxon>
        <taxon>Bacilli</taxon>
        <taxon>Bacillales</taxon>
        <taxon>Paenibacillaceae</taxon>
        <taxon>Paenibacillus</taxon>
    </lineage>
</organism>
<comment type="caution">
    <text evidence="4">The sequence shown here is derived from an EMBL/GenBank/DDBJ whole genome shotgun (WGS) entry which is preliminary data.</text>
</comment>
<evidence type="ECO:0000256" key="2">
    <source>
        <dbReference type="SAM" id="MobiDB-lite"/>
    </source>
</evidence>
<evidence type="ECO:0000313" key="4">
    <source>
        <dbReference type="EMBL" id="CAH8242879.1"/>
    </source>
</evidence>
<dbReference type="InterPro" id="IPR029017">
    <property type="entry name" value="Enolase-like_N"/>
</dbReference>
<dbReference type="Proteomes" id="UP001154322">
    <property type="component" value="Unassembled WGS sequence"/>
</dbReference>
<proteinExistence type="predicted"/>
<evidence type="ECO:0000313" key="5">
    <source>
        <dbReference type="Proteomes" id="UP001154322"/>
    </source>
</evidence>
<keyword evidence="5" id="KW-1185">Reference proteome</keyword>
<evidence type="ECO:0000259" key="3">
    <source>
        <dbReference type="Pfam" id="PF02746"/>
    </source>
</evidence>
<sequence length="209" mass="23168">MQFSTGEQPPSNPIPSDPGVEKNSSLNRRIEDLFSCIEYDVIKDMAERIKGDDMKIARMDVFPPRLPMSQSFTISNGAVGEAGLGAPHVYVRMTVDDGVSGWGEARPSLRWSYETLQTVTSTIDRYLRPALIGLEARDWKTIHRVMNRKIRPGPGSGQPIAKAAIDMALHDLIGAAEQRNLAELWYSAPNPELKLSYLISTASPEEADR</sequence>
<keyword evidence="1" id="KW-0479">Metal-binding</keyword>
<dbReference type="RefSeq" id="WP_213431208.1">
    <property type="nucleotide sequence ID" value="NZ_AP031286.1"/>
</dbReference>
<dbReference type="EMBL" id="CALYLO010000001">
    <property type="protein sequence ID" value="CAH8242879.1"/>
    <property type="molecule type" value="Genomic_DNA"/>
</dbReference>
<dbReference type="PANTHER" id="PTHR48073">
    <property type="entry name" value="O-SUCCINYLBENZOATE SYNTHASE-RELATED"/>
    <property type="match status" value="1"/>
</dbReference>
<protein>
    <recommendedName>
        <fullName evidence="3">Mandelate racemase/muconate lactonizing enzyme N-terminal domain-containing protein</fullName>
    </recommendedName>
</protein>
<gene>
    <name evidence="4" type="ORF">WJ0W_000088</name>
</gene>
<feature type="region of interest" description="Disordered" evidence="2">
    <location>
        <begin position="1"/>
        <end position="25"/>
    </location>
</feature>
<dbReference type="PANTHER" id="PTHR48073:SF2">
    <property type="entry name" value="O-SUCCINYLBENZOATE SYNTHASE"/>
    <property type="match status" value="1"/>
</dbReference>